<dbReference type="InParanoid" id="C7ZP39"/>
<keyword evidence="3" id="KW-1185">Reference proteome</keyword>
<dbReference type="AlphaFoldDB" id="C7ZP39"/>
<dbReference type="OrthoDB" id="5282002at2759"/>
<protein>
    <recommendedName>
        <fullName evidence="1">DUF4470 domain-containing protein</fullName>
    </recommendedName>
</protein>
<dbReference type="InterPro" id="IPR027974">
    <property type="entry name" value="DUF4470"/>
</dbReference>
<accession>C7ZP39</accession>
<dbReference type="eggNOG" id="ENOG502S2D3">
    <property type="taxonomic scope" value="Eukaryota"/>
</dbReference>
<gene>
    <name evidence="2" type="ORF">NECHADRAFT_49944</name>
</gene>
<dbReference type="Pfam" id="PF14737">
    <property type="entry name" value="DUF4470"/>
    <property type="match status" value="1"/>
</dbReference>
<feature type="domain" description="DUF4470" evidence="1">
    <location>
        <begin position="99"/>
        <end position="194"/>
    </location>
</feature>
<organism evidence="2 3">
    <name type="scientific">Fusarium vanettenii (strain ATCC MYA-4622 / CBS 123669 / FGSC 9596 / NRRL 45880 / 77-13-4)</name>
    <name type="common">Fusarium solani subsp. pisi</name>
    <dbReference type="NCBI Taxonomy" id="660122"/>
    <lineage>
        <taxon>Eukaryota</taxon>
        <taxon>Fungi</taxon>
        <taxon>Dikarya</taxon>
        <taxon>Ascomycota</taxon>
        <taxon>Pezizomycotina</taxon>
        <taxon>Sordariomycetes</taxon>
        <taxon>Hypocreomycetidae</taxon>
        <taxon>Hypocreales</taxon>
        <taxon>Nectriaceae</taxon>
        <taxon>Fusarium</taxon>
        <taxon>Fusarium solani species complex</taxon>
        <taxon>Fusarium vanettenii</taxon>
    </lineage>
</organism>
<dbReference type="RefSeq" id="XP_003039993.1">
    <property type="nucleotide sequence ID" value="XM_003039947.1"/>
</dbReference>
<dbReference type="GeneID" id="9677711"/>
<evidence type="ECO:0000259" key="1">
    <source>
        <dbReference type="Pfam" id="PF14737"/>
    </source>
</evidence>
<dbReference type="SUPFAM" id="SSF144232">
    <property type="entry name" value="HIT/MYND zinc finger-like"/>
    <property type="match status" value="1"/>
</dbReference>
<evidence type="ECO:0000313" key="3">
    <source>
        <dbReference type="Proteomes" id="UP000005206"/>
    </source>
</evidence>
<dbReference type="EMBL" id="GG698970">
    <property type="protein sequence ID" value="EEU34280.1"/>
    <property type="molecule type" value="Genomic_DNA"/>
</dbReference>
<sequence>MSQSQQLNPTARYQFPFPCANVNGRTACRGTGRLVCTSCMLVAYCDPFCRFQDQTHHAPYCTHPLLDSTWVPTWSVKGRQPTFGREGYVTPFATHKTIWGDVPALDILKLDQNEGVQYYKDLAILFAASGDLRNVIKTVTSLPRTFRNDLTITINDNDLDIVARNIILLLTALLSAKTEDAATRMIHIWYSAFIRQSDLEFLRGVVRPNIQRVCSNLEGDDLKRLHTATFSTGAYSTVNVVLPKKSWFALLKYFEVPEGLTLDQARQVRTAVTLPAGHIDYIEHNYFTLLPAQRICWHRFRLDGVLLPFGASRKPFDTPNPTLFHSAHWPYRGDLQPIHGWGFGEVIRESTGEASMDHYGKLFYYLQGVFVKFSRDLRSRNLYFRLDNQDIQHLAGRLEAQSFARIELSNLSEERYIEPDLVSRCLVPLLQVQTMNPYATLIMRFTKAVWAQINASYEIPALAKCAPTMATLIPQVVMPPDERDPIVSKFLLGMGLIIDVDILFDNQAHRLNCESMAVKEKHTIVEKWPFRPRLTPGQCGTAEELAVILSSAALGLTRYVEYTSLLS</sequence>
<dbReference type="HOGENOM" id="CLU_018400_3_0_1"/>
<name>C7ZP39_FUSV7</name>
<dbReference type="VEuPathDB" id="FungiDB:NECHADRAFT_49944"/>
<dbReference type="OMA" id="HKLDCKS"/>
<reference evidence="2 3" key="1">
    <citation type="journal article" date="2009" name="PLoS Genet.">
        <title>The genome of Nectria haematococca: contribution of supernumerary chromosomes to gene expansion.</title>
        <authorList>
            <person name="Coleman J.J."/>
            <person name="Rounsley S.D."/>
            <person name="Rodriguez-Carres M."/>
            <person name="Kuo A."/>
            <person name="Wasmann C.C."/>
            <person name="Grimwood J."/>
            <person name="Schmutz J."/>
            <person name="Taga M."/>
            <person name="White G.J."/>
            <person name="Zhou S."/>
            <person name="Schwartz D.C."/>
            <person name="Freitag M."/>
            <person name="Ma L.J."/>
            <person name="Danchin E.G."/>
            <person name="Henrissat B."/>
            <person name="Coutinho P.M."/>
            <person name="Nelson D.R."/>
            <person name="Straney D."/>
            <person name="Napoli C.A."/>
            <person name="Barker B.M."/>
            <person name="Gribskov M."/>
            <person name="Rep M."/>
            <person name="Kroken S."/>
            <person name="Molnar I."/>
            <person name="Rensing C."/>
            <person name="Kennell J.C."/>
            <person name="Zamora J."/>
            <person name="Farman M.L."/>
            <person name="Selker E.U."/>
            <person name="Salamov A."/>
            <person name="Shapiro H."/>
            <person name="Pangilinan J."/>
            <person name="Lindquist E."/>
            <person name="Lamers C."/>
            <person name="Grigoriev I.V."/>
            <person name="Geiser D.M."/>
            <person name="Covert S.F."/>
            <person name="Temporini E."/>
            <person name="Vanetten H.D."/>
        </authorList>
    </citation>
    <scope>NUCLEOTIDE SEQUENCE [LARGE SCALE GENOMIC DNA]</scope>
    <source>
        <strain evidence="3">ATCC MYA-4622 / CBS 123669 / FGSC 9596 / NRRL 45880 / 77-13-4</strain>
    </source>
</reference>
<proteinExistence type="predicted"/>
<dbReference type="Proteomes" id="UP000005206">
    <property type="component" value="Chromosome 10"/>
</dbReference>
<evidence type="ECO:0000313" key="2">
    <source>
        <dbReference type="EMBL" id="EEU34280.1"/>
    </source>
</evidence>
<dbReference type="KEGG" id="nhe:NECHADRAFT_49944"/>